<organism evidence="2 3">
    <name type="scientific">Streptococcus cuniculi</name>
    <dbReference type="NCBI Taxonomy" id="1432788"/>
    <lineage>
        <taxon>Bacteria</taxon>
        <taxon>Bacillati</taxon>
        <taxon>Bacillota</taxon>
        <taxon>Bacilli</taxon>
        <taxon>Lactobacillales</taxon>
        <taxon>Streptococcaceae</taxon>
        <taxon>Streptococcus</taxon>
    </lineage>
</organism>
<keyword evidence="3" id="KW-1185">Reference proteome</keyword>
<dbReference type="PANTHER" id="PTHR33169">
    <property type="entry name" value="PADR-FAMILY TRANSCRIPTIONAL REGULATOR"/>
    <property type="match status" value="1"/>
</dbReference>
<dbReference type="PANTHER" id="PTHR33169:SF13">
    <property type="entry name" value="PADR-FAMILY TRANSCRIPTIONAL REGULATOR"/>
    <property type="match status" value="1"/>
</dbReference>
<proteinExistence type="predicted"/>
<evidence type="ECO:0000259" key="1">
    <source>
        <dbReference type="Pfam" id="PF03551"/>
    </source>
</evidence>
<dbReference type="InterPro" id="IPR036390">
    <property type="entry name" value="WH_DNA-bd_sf"/>
</dbReference>
<dbReference type="SUPFAM" id="SSF46785">
    <property type="entry name" value="Winged helix' DNA-binding domain"/>
    <property type="match status" value="1"/>
</dbReference>
<dbReference type="InterPro" id="IPR036388">
    <property type="entry name" value="WH-like_DNA-bd_sf"/>
</dbReference>
<dbReference type="EMBL" id="MSJM01000008">
    <property type="protein sequence ID" value="OLF47189.1"/>
    <property type="molecule type" value="Genomic_DNA"/>
</dbReference>
<dbReference type="Pfam" id="PF03551">
    <property type="entry name" value="PadR"/>
    <property type="match status" value="1"/>
</dbReference>
<accession>A0A1Q8E5W1</accession>
<gene>
    <name evidence="2" type="ORF">BU202_08905</name>
</gene>
<dbReference type="InterPro" id="IPR005149">
    <property type="entry name" value="Tscrpt_reg_PadR_N"/>
</dbReference>
<dbReference type="Proteomes" id="UP000186890">
    <property type="component" value="Unassembled WGS sequence"/>
</dbReference>
<comment type="caution">
    <text evidence="2">The sequence shown here is derived from an EMBL/GenBank/DDBJ whole genome shotgun (WGS) entry which is preliminary data.</text>
</comment>
<dbReference type="OrthoDB" id="9814826at2"/>
<dbReference type="InterPro" id="IPR052509">
    <property type="entry name" value="Metal_resp_DNA-bind_regulator"/>
</dbReference>
<evidence type="ECO:0000313" key="2">
    <source>
        <dbReference type="EMBL" id="OLF47189.1"/>
    </source>
</evidence>
<evidence type="ECO:0000313" key="3">
    <source>
        <dbReference type="Proteomes" id="UP000186890"/>
    </source>
</evidence>
<sequence>MYRTTRRNGMEEKIRRVYLPMTETAFYILFALQEERHGYDITQKTKELTGGQVVISPGTMYGTLSKMEKDGLIAFIREEEKRKLYLITELGREILEIEKARIERLYRNSRGEKYETAEI</sequence>
<protein>
    <submittedName>
        <fullName evidence="2">PadR family transcriptional regulator</fullName>
    </submittedName>
</protein>
<feature type="domain" description="Transcription regulator PadR N-terminal" evidence="1">
    <location>
        <begin position="32"/>
        <end position="96"/>
    </location>
</feature>
<dbReference type="Gene3D" id="1.10.10.10">
    <property type="entry name" value="Winged helix-like DNA-binding domain superfamily/Winged helix DNA-binding domain"/>
    <property type="match status" value="1"/>
</dbReference>
<reference evidence="3" key="1">
    <citation type="submission" date="2016-12" db="EMBL/GenBank/DDBJ databases">
        <authorList>
            <person name="Gulvik C.A."/>
        </authorList>
    </citation>
    <scope>NUCLEOTIDE SEQUENCE [LARGE SCALE GENOMIC DNA]</scope>
    <source>
        <strain evidence="3">NED12-00049-6B</strain>
    </source>
</reference>
<dbReference type="AlphaFoldDB" id="A0A1Q8E5W1"/>
<name>A0A1Q8E5W1_9STRE</name>